<name>A0A564Z8C1_HYMDI</name>
<sequence>SCGVRVLRPPQPIRNQYPWSLALFLSKGQARGQRLIRSSVRLKFLLSHHLQINKPSPFSTFPVLATVGAA</sequence>
<dbReference type="AlphaFoldDB" id="A0A564Z8C1"/>
<feature type="non-terminal residue" evidence="1">
    <location>
        <position position="1"/>
    </location>
</feature>
<reference evidence="1 2" key="1">
    <citation type="submission" date="2019-07" db="EMBL/GenBank/DDBJ databases">
        <authorList>
            <person name="Jastrzebski P J."/>
            <person name="Paukszto L."/>
            <person name="Jastrzebski P J."/>
        </authorList>
    </citation>
    <scope>NUCLEOTIDE SEQUENCE [LARGE SCALE GENOMIC DNA]</scope>
    <source>
        <strain evidence="1 2">WMS-il1</strain>
    </source>
</reference>
<gene>
    <name evidence="1" type="ORF">WMSIL1_LOCUS13507</name>
</gene>
<accession>A0A564Z8C1</accession>
<dbReference type="Proteomes" id="UP000321570">
    <property type="component" value="Unassembled WGS sequence"/>
</dbReference>
<dbReference type="EMBL" id="CABIJS010000697">
    <property type="protein sequence ID" value="VUZ55761.1"/>
    <property type="molecule type" value="Genomic_DNA"/>
</dbReference>
<proteinExistence type="predicted"/>
<evidence type="ECO:0000313" key="1">
    <source>
        <dbReference type="EMBL" id="VUZ55761.1"/>
    </source>
</evidence>
<evidence type="ECO:0000313" key="2">
    <source>
        <dbReference type="Proteomes" id="UP000321570"/>
    </source>
</evidence>
<keyword evidence="2" id="KW-1185">Reference proteome</keyword>
<organism evidence="1 2">
    <name type="scientific">Hymenolepis diminuta</name>
    <name type="common">Rat tapeworm</name>
    <dbReference type="NCBI Taxonomy" id="6216"/>
    <lineage>
        <taxon>Eukaryota</taxon>
        <taxon>Metazoa</taxon>
        <taxon>Spiralia</taxon>
        <taxon>Lophotrochozoa</taxon>
        <taxon>Platyhelminthes</taxon>
        <taxon>Cestoda</taxon>
        <taxon>Eucestoda</taxon>
        <taxon>Cyclophyllidea</taxon>
        <taxon>Hymenolepididae</taxon>
        <taxon>Hymenolepis</taxon>
    </lineage>
</organism>
<protein>
    <submittedName>
        <fullName evidence="1">Uncharacterized protein</fullName>
    </submittedName>
</protein>